<evidence type="ECO:0000256" key="1">
    <source>
        <dbReference type="SAM" id="Phobius"/>
    </source>
</evidence>
<name>A0A1M5ZFZ4_9GAMM</name>
<organism evidence="2 3">
    <name type="scientific">Ferrimonas marina</name>
    <dbReference type="NCBI Taxonomy" id="299255"/>
    <lineage>
        <taxon>Bacteria</taxon>
        <taxon>Pseudomonadati</taxon>
        <taxon>Pseudomonadota</taxon>
        <taxon>Gammaproteobacteria</taxon>
        <taxon>Alteromonadales</taxon>
        <taxon>Ferrimonadaceae</taxon>
        <taxon>Ferrimonas</taxon>
    </lineage>
</organism>
<keyword evidence="3" id="KW-1185">Reference proteome</keyword>
<dbReference type="EMBL" id="FQXG01000011">
    <property type="protein sequence ID" value="SHI23109.1"/>
    <property type="molecule type" value="Genomic_DNA"/>
</dbReference>
<dbReference type="Proteomes" id="UP000184268">
    <property type="component" value="Unassembled WGS sequence"/>
</dbReference>
<dbReference type="AlphaFoldDB" id="A0A1M5ZFZ4"/>
<sequence length="44" mass="4655">MKWLCSYIGSGSDELALVRLSLLATGTVALGFVIITLSSFVIAH</sequence>
<gene>
    <name evidence="2" type="ORF">SAMN02745129_0251</name>
</gene>
<proteinExistence type="predicted"/>
<evidence type="ECO:0000313" key="3">
    <source>
        <dbReference type="Proteomes" id="UP000184268"/>
    </source>
</evidence>
<evidence type="ECO:0000313" key="2">
    <source>
        <dbReference type="EMBL" id="SHI23109.1"/>
    </source>
</evidence>
<keyword evidence="1" id="KW-0472">Membrane</keyword>
<accession>A0A1M5ZFZ4</accession>
<keyword evidence="1" id="KW-1133">Transmembrane helix</keyword>
<reference evidence="2 3" key="1">
    <citation type="submission" date="2016-11" db="EMBL/GenBank/DDBJ databases">
        <authorList>
            <person name="Jaros S."/>
            <person name="Januszkiewicz K."/>
            <person name="Wedrychowicz H."/>
        </authorList>
    </citation>
    <scope>NUCLEOTIDE SEQUENCE [LARGE SCALE GENOMIC DNA]</scope>
    <source>
        <strain evidence="2 3">DSM 16917</strain>
    </source>
</reference>
<keyword evidence="1" id="KW-0812">Transmembrane</keyword>
<protein>
    <submittedName>
        <fullName evidence="2">Uncharacterized protein</fullName>
    </submittedName>
</protein>
<dbReference type="RefSeq" id="WP_268762554.1">
    <property type="nucleotide sequence ID" value="NZ_FQXG01000011.1"/>
</dbReference>
<feature type="transmembrane region" description="Helical" evidence="1">
    <location>
        <begin position="20"/>
        <end position="43"/>
    </location>
</feature>